<keyword evidence="6 10" id="KW-0274">FAD</keyword>
<evidence type="ECO:0000256" key="4">
    <source>
        <dbReference type="ARBA" id="ARBA00022679"/>
    </source>
</evidence>
<evidence type="ECO:0000256" key="1">
    <source>
        <dbReference type="ARBA" id="ARBA00011955"/>
    </source>
</evidence>
<evidence type="ECO:0000313" key="15">
    <source>
        <dbReference type="Proteomes" id="UP000268310"/>
    </source>
</evidence>
<keyword evidence="3 10" id="KW-0285">Flavoprotein</keyword>
<reference evidence="13 15" key="1">
    <citation type="journal article" date="2012" name="Int. J. Syst. Evol. Microbiol.">
        <title>Characterization of Tetragenococcus strains from sugar thick juice reveals a novel species, Tetragenococcus osmophilus sp. nov., and divides Tetragenococcus halophilus into two subspecies, T. halophilus subsp. halophilus subsp. nov. and T. halophilus subsp. flandriensis subsp. nov.</title>
        <authorList>
            <person name="Juste A."/>
            <person name="Van Trappen S."/>
            <person name="Verreth C."/>
            <person name="Cleenwerck I."/>
            <person name="De Vos P."/>
            <person name="Lievens B."/>
            <person name="Willems K.A."/>
        </authorList>
    </citation>
    <scope>NUCLEOTIDE SEQUENCE [LARGE SCALE GENOMIC DNA]</scope>
    <source>
        <strain evidence="13 15">JCM 31126</strain>
    </source>
</reference>
<dbReference type="Pfam" id="PF02424">
    <property type="entry name" value="ApbE"/>
    <property type="match status" value="1"/>
</dbReference>
<comment type="cofactor">
    <cofactor evidence="11">
        <name>Mg(2+)</name>
        <dbReference type="ChEBI" id="CHEBI:18420"/>
    </cofactor>
    <cofactor evidence="11">
        <name>Mn(2+)</name>
        <dbReference type="ChEBI" id="CHEBI:29035"/>
    </cofactor>
    <text evidence="11">Magnesium. Can also use manganese.</text>
</comment>
<evidence type="ECO:0000256" key="8">
    <source>
        <dbReference type="ARBA" id="ARBA00031306"/>
    </source>
</evidence>
<dbReference type="InterPro" id="IPR003374">
    <property type="entry name" value="ApbE-like_sf"/>
</dbReference>
<feature type="signal peptide" evidence="12">
    <location>
        <begin position="1"/>
        <end position="22"/>
    </location>
</feature>
<evidence type="ECO:0000256" key="5">
    <source>
        <dbReference type="ARBA" id="ARBA00022723"/>
    </source>
</evidence>
<dbReference type="EMBL" id="CP027783">
    <property type="protein sequence ID" value="AYW47617.1"/>
    <property type="molecule type" value="Genomic_DNA"/>
</dbReference>
<feature type="binding site" evidence="11">
    <location>
        <position position="190"/>
    </location>
    <ligand>
        <name>Mg(2+)</name>
        <dbReference type="ChEBI" id="CHEBI:18420"/>
    </ligand>
</feature>
<dbReference type="Proteomes" id="UP000268310">
    <property type="component" value="Chromosome"/>
</dbReference>
<evidence type="ECO:0000256" key="3">
    <source>
        <dbReference type="ARBA" id="ARBA00022630"/>
    </source>
</evidence>
<evidence type="ECO:0000256" key="9">
    <source>
        <dbReference type="ARBA" id="ARBA00048540"/>
    </source>
</evidence>
<keyword evidence="4 10" id="KW-0808">Transferase</keyword>
<accession>A0AA37XMR5</accession>
<comment type="similarity">
    <text evidence="10">Belongs to the ApbE family.</text>
</comment>
<reference evidence="14" key="4">
    <citation type="submission" date="2023-02" db="EMBL/GenBank/DDBJ databases">
        <authorList>
            <person name="Sun Q."/>
            <person name="Mori K."/>
        </authorList>
    </citation>
    <scope>NUCLEOTIDE SEQUENCE</scope>
    <source>
        <strain evidence="14">NBRC 114545</strain>
    </source>
</reference>
<evidence type="ECO:0000313" key="13">
    <source>
        <dbReference type="EMBL" id="AYW47617.1"/>
    </source>
</evidence>
<protein>
    <recommendedName>
        <fullName evidence="2 10">FAD:protein FMN transferase</fullName>
        <ecNumber evidence="1 10">2.7.1.180</ecNumber>
    </recommendedName>
    <alternativeName>
        <fullName evidence="8 10">Flavin transferase</fullName>
    </alternativeName>
</protein>
<reference evidence="14 16" key="2">
    <citation type="journal article" date="2014" name="Int. J. Syst. Evol. Microbiol.">
        <title>Complete genome sequence of Corynebacterium casei LMG S-19264T (=DSM 44701T), isolated from a smear-ripened cheese.</title>
        <authorList>
            <consortium name="US DOE Joint Genome Institute (JGI-PGF)"/>
            <person name="Walter F."/>
            <person name="Albersmeier A."/>
            <person name="Kalinowski J."/>
            <person name="Ruckert C."/>
        </authorList>
    </citation>
    <scope>NUCLEOTIDE SEQUENCE [LARGE SCALE GENOMIC DNA]</scope>
    <source>
        <strain evidence="14 16">NBRC 114545</strain>
    </source>
</reference>
<dbReference type="KEGG" id="too:C7K38_04020"/>
<dbReference type="InterPro" id="IPR024932">
    <property type="entry name" value="ApbE"/>
</dbReference>
<keyword evidence="12" id="KW-0732">Signal</keyword>
<evidence type="ECO:0000256" key="2">
    <source>
        <dbReference type="ARBA" id="ARBA00016337"/>
    </source>
</evidence>
<feature type="chain" id="PRO_5041362418" description="FAD:protein FMN transferase" evidence="12">
    <location>
        <begin position="23"/>
        <end position="370"/>
    </location>
</feature>
<evidence type="ECO:0000256" key="10">
    <source>
        <dbReference type="PIRNR" id="PIRNR006268"/>
    </source>
</evidence>
<dbReference type="GO" id="GO:0016740">
    <property type="term" value="F:transferase activity"/>
    <property type="evidence" value="ECO:0007669"/>
    <property type="project" value="UniProtKB-UniRule"/>
</dbReference>
<feature type="binding site" evidence="11">
    <location>
        <position position="310"/>
    </location>
    <ligand>
        <name>Mg(2+)</name>
        <dbReference type="ChEBI" id="CHEBI:18420"/>
    </ligand>
</feature>
<dbReference type="EC" id="2.7.1.180" evidence="1 10"/>
<dbReference type="EMBL" id="BSUW01000001">
    <property type="protein sequence ID" value="GMA72785.1"/>
    <property type="molecule type" value="Genomic_DNA"/>
</dbReference>
<dbReference type="Gene3D" id="3.10.520.10">
    <property type="entry name" value="ApbE-like domains"/>
    <property type="match status" value="1"/>
</dbReference>
<dbReference type="RefSeq" id="WP_123934899.1">
    <property type="nucleotide sequence ID" value="NZ_BSUW01000001.1"/>
</dbReference>
<name>A0AA37XMR5_9ENTE</name>
<dbReference type="GO" id="GO:0046872">
    <property type="term" value="F:metal ion binding"/>
    <property type="evidence" value="ECO:0007669"/>
    <property type="project" value="UniProtKB-UniRule"/>
</dbReference>
<evidence type="ECO:0000256" key="6">
    <source>
        <dbReference type="ARBA" id="ARBA00022827"/>
    </source>
</evidence>
<keyword evidence="5 10" id="KW-0479">Metal-binding</keyword>
<dbReference type="PIRSF" id="PIRSF006268">
    <property type="entry name" value="ApbE"/>
    <property type="match status" value="1"/>
</dbReference>
<keyword evidence="15" id="KW-1185">Reference proteome</keyword>
<dbReference type="AlphaFoldDB" id="A0AA37XMR5"/>
<evidence type="ECO:0000256" key="7">
    <source>
        <dbReference type="ARBA" id="ARBA00022842"/>
    </source>
</evidence>
<dbReference type="PANTHER" id="PTHR30040">
    <property type="entry name" value="THIAMINE BIOSYNTHESIS LIPOPROTEIN APBE"/>
    <property type="match status" value="1"/>
</dbReference>
<keyword evidence="7 10" id="KW-0460">Magnesium</keyword>
<dbReference type="Proteomes" id="UP001157039">
    <property type="component" value="Unassembled WGS sequence"/>
</dbReference>
<evidence type="ECO:0000313" key="16">
    <source>
        <dbReference type="Proteomes" id="UP001157039"/>
    </source>
</evidence>
<evidence type="ECO:0000313" key="14">
    <source>
        <dbReference type="EMBL" id="GMA72785.1"/>
    </source>
</evidence>
<evidence type="ECO:0000256" key="11">
    <source>
        <dbReference type="PIRSR" id="PIRSR006268-2"/>
    </source>
</evidence>
<sequence>MKRRLAAFLVLFVALIFNVACSSESNEGEANQATETSYAEGMKKEPYTQEEFLLGTYTRIRIFDQDKEDVLQPAFDRIEDLGDKITINESGSEIDEINENAGEKPVKVSKDIYDLLKQAQEYSEASEGGFNLTIGAITQLWRIGFDDARKPAQEEIDEALKHIDYDKVEFDDEKQTVYLEDEDMIIDLGAIAKGYIADEAVKVLKDHDVQSAIVDLGGNIYVVGHSNRGENEEWTVGIQDPNDDRGSVLGTIKESDKTIVTSGIYERYLEENGETYHHLFDSETGYPYDNDVASATVITDNSIDGDALTTVIFDRGVKEGLEYIENETSEGTSAIFVTQEDRVYTTDDIEGSFQLEEDSKYTLGDRSELE</sequence>
<comment type="catalytic activity">
    <reaction evidence="9 10">
        <text>L-threonyl-[protein] + FAD = FMN-L-threonyl-[protein] + AMP + H(+)</text>
        <dbReference type="Rhea" id="RHEA:36847"/>
        <dbReference type="Rhea" id="RHEA-COMP:11060"/>
        <dbReference type="Rhea" id="RHEA-COMP:11061"/>
        <dbReference type="ChEBI" id="CHEBI:15378"/>
        <dbReference type="ChEBI" id="CHEBI:30013"/>
        <dbReference type="ChEBI" id="CHEBI:57692"/>
        <dbReference type="ChEBI" id="CHEBI:74257"/>
        <dbReference type="ChEBI" id="CHEBI:456215"/>
        <dbReference type="EC" id="2.7.1.180"/>
    </reaction>
</comment>
<proteinExistence type="inferred from homology"/>
<feature type="binding site" evidence="11">
    <location>
        <position position="306"/>
    </location>
    <ligand>
        <name>Mg(2+)</name>
        <dbReference type="ChEBI" id="CHEBI:18420"/>
    </ligand>
</feature>
<evidence type="ECO:0000256" key="12">
    <source>
        <dbReference type="SAM" id="SignalP"/>
    </source>
</evidence>
<dbReference type="PANTHER" id="PTHR30040:SF2">
    <property type="entry name" value="FAD:PROTEIN FMN TRANSFERASE"/>
    <property type="match status" value="1"/>
</dbReference>
<gene>
    <name evidence="13" type="ORF">C7K38_04020</name>
    <name evidence="14" type="ORF">GCM10025885_18340</name>
</gene>
<reference evidence="13" key="3">
    <citation type="submission" date="2018-03" db="EMBL/GenBank/DDBJ databases">
        <authorList>
            <person name="Jeon C.O."/>
        </authorList>
    </citation>
    <scope>NUCLEOTIDE SEQUENCE</scope>
    <source>
        <strain evidence="13">JCM 31126</strain>
    </source>
</reference>
<dbReference type="SUPFAM" id="SSF143631">
    <property type="entry name" value="ApbE-like"/>
    <property type="match status" value="1"/>
</dbReference>
<organism evidence="14 16">
    <name type="scientific">Tetragenococcus osmophilus</name>
    <dbReference type="NCBI Taxonomy" id="526944"/>
    <lineage>
        <taxon>Bacteria</taxon>
        <taxon>Bacillati</taxon>
        <taxon>Bacillota</taxon>
        <taxon>Bacilli</taxon>
        <taxon>Lactobacillales</taxon>
        <taxon>Enterococcaceae</taxon>
        <taxon>Tetragenococcus</taxon>
    </lineage>
</organism>